<evidence type="ECO:0000313" key="2">
    <source>
        <dbReference type="EMBL" id="KRL32607.1"/>
    </source>
</evidence>
<keyword evidence="1" id="KW-0812">Transmembrane</keyword>
<dbReference type="Pfam" id="PF12730">
    <property type="entry name" value="ABC2_membrane_4"/>
    <property type="match status" value="1"/>
</dbReference>
<sequence>MLNNLKQELFKFRCQKMPLYGVITLLLLMIYTYLTNHNANFLLNNGFGSSQWIIIILVTISSSILSMEYQNNTIINLLYKTSHKWQIYLAKFLVMLLYSFFLLIMNLIFTMILKFILFNGYHAKFLGTLLLNLSGGFIYSIFIIALALLLISWLKINPLVIGIGLIIGFLGAVISTALYPLFNFIKWNPLNMIYVSNQLANPQLMNSSHLNSSELIICTLLYTILFLIIGYQIFKKRSV</sequence>
<dbReference type="EMBL" id="AZES01000003">
    <property type="protein sequence ID" value="KRL32607.1"/>
    <property type="molecule type" value="Genomic_DNA"/>
</dbReference>
<dbReference type="Proteomes" id="UP000051908">
    <property type="component" value="Unassembled WGS sequence"/>
</dbReference>
<organism evidence="2 3">
    <name type="scientific">Companilactobacillus paralimentarius DSM 13238 = JCM 10415</name>
    <dbReference type="NCBI Taxonomy" id="1122151"/>
    <lineage>
        <taxon>Bacteria</taxon>
        <taxon>Bacillati</taxon>
        <taxon>Bacillota</taxon>
        <taxon>Bacilli</taxon>
        <taxon>Lactobacillales</taxon>
        <taxon>Lactobacillaceae</taxon>
        <taxon>Companilactobacillus</taxon>
    </lineage>
</organism>
<dbReference type="AlphaFoldDB" id="A0A0R1PKD7"/>
<feature type="transmembrane region" description="Helical" evidence="1">
    <location>
        <begin position="129"/>
        <end position="152"/>
    </location>
</feature>
<comment type="caution">
    <text evidence="2">The sequence shown here is derived from an EMBL/GenBank/DDBJ whole genome shotgun (WGS) entry which is preliminary data.</text>
</comment>
<keyword evidence="1" id="KW-0472">Membrane</keyword>
<keyword evidence="1" id="KW-1133">Transmembrane helix</keyword>
<feature type="transmembrane region" description="Helical" evidence="1">
    <location>
        <begin position="214"/>
        <end position="234"/>
    </location>
</feature>
<feature type="transmembrane region" description="Helical" evidence="1">
    <location>
        <begin position="46"/>
        <end position="67"/>
    </location>
</feature>
<keyword evidence="3" id="KW-1185">Reference proteome</keyword>
<gene>
    <name evidence="2" type="ORF">FD33_GL002176</name>
</gene>
<feature type="transmembrane region" description="Helical" evidence="1">
    <location>
        <begin position="17"/>
        <end position="34"/>
    </location>
</feature>
<protein>
    <recommendedName>
        <fullName evidence="4">ABC superfamily ATP binding cassette transporter, membrane protein</fullName>
    </recommendedName>
</protein>
<evidence type="ECO:0008006" key="4">
    <source>
        <dbReference type="Google" id="ProtNLM"/>
    </source>
</evidence>
<evidence type="ECO:0000256" key="1">
    <source>
        <dbReference type="SAM" id="Phobius"/>
    </source>
</evidence>
<dbReference type="RefSeq" id="WP_056955649.1">
    <property type="nucleotide sequence ID" value="NZ_AZES01000003.1"/>
</dbReference>
<proteinExistence type="predicted"/>
<accession>A0A0R1PKD7</accession>
<reference evidence="2 3" key="1">
    <citation type="journal article" date="2015" name="Genome Announc.">
        <title>Expanding the biotechnology potential of lactobacilli through comparative genomics of 213 strains and associated genera.</title>
        <authorList>
            <person name="Sun Z."/>
            <person name="Harris H.M."/>
            <person name="McCann A."/>
            <person name="Guo C."/>
            <person name="Argimon S."/>
            <person name="Zhang W."/>
            <person name="Yang X."/>
            <person name="Jeffery I.B."/>
            <person name="Cooney J.C."/>
            <person name="Kagawa T.F."/>
            <person name="Liu W."/>
            <person name="Song Y."/>
            <person name="Salvetti E."/>
            <person name="Wrobel A."/>
            <person name="Rasinkangas P."/>
            <person name="Parkhill J."/>
            <person name="Rea M.C."/>
            <person name="O'Sullivan O."/>
            <person name="Ritari J."/>
            <person name="Douillard F.P."/>
            <person name="Paul Ross R."/>
            <person name="Yang R."/>
            <person name="Briner A.E."/>
            <person name="Felis G.E."/>
            <person name="de Vos W.M."/>
            <person name="Barrangou R."/>
            <person name="Klaenhammer T.R."/>
            <person name="Caufield P.W."/>
            <person name="Cui Y."/>
            <person name="Zhang H."/>
            <person name="O'Toole P.W."/>
        </authorList>
    </citation>
    <scope>NUCLEOTIDE SEQUENCE [LARGE SCALE GENOMIC DNA]</scope>
    <source>
        <strain evidence="2 3">DSM 13238</strain>
    </source>
</reference>
<dbReference type="OrthoDB" id="2323897at2"/>
<dbReference type="PANTHER" id="PTHR37305:SF1">
    <property type="entry name" value="MEMBRANE PROTEIN"/>
    <property type="match status" value="1"/>
</dbReference>
<dbReference type="PANTHER" id="PTHR37305">
    <property type="entry name" value="INTEGRAL MEMBRANE PROTEIN-RELATED"/>
    <property type="match status" value="1"/>
</dbReference>
<dbReference type="PATRIC" id="fig|1122151.5.peg.2246"/>
<evidence type="ECO:0000313" key="3">
    <source>
        <dbReference type="Proteomes" id="UP000051908"/>
    </source>
</evidence>
<feature type="transmembrane region" description="Helical" evidence="1">
    <location>
        <begin position="88"/>
        <end position="117"/>
    </location>
</feature>
<feature type="transmembrane region" description="Helical" evidence="1">
    <location>
        <begin position="159"/>
        <end position="182"/>
    </location>
</feature>
<name>A0A0R1PKD7_9LACO</name>